<evidence type="ECO:0000256" key="2">
    <source>
        <dbReference type="ARBA" id="ARBA00022723"/>
    </source>
</evidence>
<dbReference type="PATRIC" id="fig|505345.8.peg.913"/>
<organism evidence="5 6">
    <name type="scientific">Gallibacterium genomosp. 3</name>
    <dbReference type="NCBI Taxonomy" id="505345"/>
    <lineage>
        <taxon>Bacteria</taxon>
        <taxon>Pseudomonadati</taxon>
        <taxon>Pseudomonadota</taxon>
        <taxon>Gammaproteobacteria</taxon>
        <taxon>Pasteurellales</taxon>
        <taxon>Pasteurellaceae</taxon>
        <taxon>Gallibacterium</taxon>
    </lineage>
</organism>
<comment type="caution">
    <text evidence="5">The sequence shown here is derived from an EMBL/GenBank/DDBJ whole genome shotgun (WGS) entry which is preliminary data.</text>
</comment>
<feature type="binding site" evidence="4">
    <location>
        <position position="5"/>
    </location>
    <ligand>
        <name>a divalent metal cation</name>
        <dbReference type="ChEBI" id="CHEBI:60240"/>
        <label>1</label>
    </ligand>
</feature>
<evidence type="ECO:0000313" key="6">
    <source>
        <dbReference type="Proteomes" id="UP000243168"/>
    </source>
</evidence>
<feature type="binding site" evidence="4">
    <location>
        <position position="122"/>
    </location>
    <ligand>
        <name>a divalent metal cation</name>
        <dbReference type="ChEBI" id="CHEBI:60240"/>
        <label>2</label>
    </ligand>
</feature>
<reference evidence="5 6" key="1">
    <citation type="submission" date="2014-11" db="EMBL/GenBank/DDBJ databases">
        <title>Pan-genome of Gallibacterium spp.</title>
        <authorList>
            <person name="Kudirkiene E."/>
            <person name="Bojesen A.M."/>
        </authorList>
    </citation>
    <scope>NUCLEOTIDE SEQUENCE [LARGE SCALE GENOMIC DNA]</scope>
    <source>
        <strain evidence="5 6">F298</strain>
    </source>
</reference>
<dbReference type="GO" id="GO:0016788">
    <property type="term" value="F:hydrolase activity, acting on ester bonds"/>
    <property type="evidence" value="ECO:0007669"/>
    <property type="project" value="InterPro"/>
</dbReference>
<protein>
    <submittedName>
        <fullName evidence="5">Hydrolase TatD</fullName>
    </submittedName>
</protein>
<dbReference type="PANTHER" id="PTHR46317">
    <property type="entry name" value="HYDROLASE OF PHP SUPERFAMILY-RELATED PROTEIN"/>
    <property type="match status" value="1"/>
</dbReference>
<dbReference type="Gene3D" id="3.20.20.140">
    <property type="entry name" value="Metal-dependent hydrolases"/>
    <property type="match status" value="1"/>
</dbReference>
<dbReference type="Pfam" id="PF01026">
    <property type="entry name" value="TatD_DNase"/>
    <property type="match status" value="1"/>
</dbReference>
<dbReference type="RefSeq" id="WP_065234335.1">
    <property type="nucleotide sequence ID" value="NZ_JTJS01000039.1"/>
</dbReference>
<evidence type="ECO:0000313" key="5">
    <source>
        <dbReference type="EMBL" id="OBX09991.1"/>
    </source>
</evidence>
<dbReference type="InterPro" id="IPR049677">
    <property type="entry name" value="QatD"/>
</dbReference>
<dbReference type="Proteomes" id="UP000243168">
    <property type="component" value="Unassembled WGS sequence"/>
</dbReference>
<dbReference type="InterPro" id="IPR001130">
    <property type="entry name" value="TatD-like"/>
</dbReference>
<proteinExistence type="inferred from homology"/>
<keyword evidence="2 4" id="KW-0479">Metal-binding</keyword>
<keyword evidence="3 5" id="KW-0378">Hydrolase</keyword>
<feature type="binding site" evidence="4">
    <location>
        <position position="7"/>
    </location>
    <ligand>
        <name>a divalent metal cation</name>
        <dbReference type="ChEBI" id="CHEBI:60240"/>
        <label>1</label>
    </ligand>
</feature>
<dbReference type="InterPro" id="IPR032466">
    <property type="entry name" value="Metal_Hydrolase"/>
</dbReference>
<feature type="binding site" evidence="4">
    <location>
        <position position="193"/>
    </location>
    <ligand>
        <name>a divalent metal cation</name>
        <dbReference type="ChEBI" id="CHEBI:60240"/>
        <label>1</label>
    </ligand>
</feature>
<dbReference type="PANTHER" id="PTHR46317:SF1">
    <property type="entry name" value="HYDROLASE, TATD FAMILY"/>
    <property type="match status" value="1"/>
</dbReference>
<dbReference type="SUPFAM" id="SSF51556">
    <property type="entry name" value="Metallo-dependent hydrolases"/>
    <property type="match status" value="1"/>
</dbReference>
<evidence type="ECO:0000256" key="3">
    <source>
        <dbReference type="ARBA" id="ARBA00022801"/>
    </source>
</evidence>
<comment type="similarity">
    <text evidence="1">Belongs to the metallo-dependent hydrolases superfamily. TatD-type hydrolase family.</text>
</comment>
<dbReference type="CDD" id="cd01310">
    <property type="entry name" value="TatD_DNAse"/>
    <property type="match status" value="1"/>
</dbReference>
<feature type="binding site" evidence="4">
    <location>
        <position position="84"/>
    </location>
    <ligand>
        <name>a divalent metal cation</name>
        <dbReference type="ChEBI" id="CHEBI:60240"/>
        <label>1</label>
    </ligand>
</feature>
<dbReference type="PROSITE" id="PS01091">
    <property type="entry name" value="TATD_3"/>
    <property type="match status" value="1"/>
</dbReference>
<dbReference type="PIRSF" id="PIRSF005902">
    <property type="entry name" value="DNase_TatD"/>
    <property type="match status" value="1"/>
</dbReference>
<evidence type="ECO:0000256" key="1">
    <source>
        <dbReference type="ARBA" id="ARBA00009275"/>
    </source>
</evidence>
<gene>
    <name evidence="5" type="ORF">QV07_04540</name>
</gene>
<evidence type="ECO:0000256" key="4">
    <source>
        <dbReference type="PIRSR" id="PIRSR005902-1"/>
    </source>
</evidence>
<dbReference type="NCBIfam" id="NF041926">
    <property type="entry name" value="QatD"/>
    <property type="match status" value="1"/>
</dbReference>
<dbReference type="EMBL" id="JTJS01000039">
    <property type="protein sequence ID" value="OBX09991.1"/>
    <property type="molecule type" value="Genomic_DNA"/>
</dbReference>
<dbReference type="GO" id="GO:0046872">
    <property type="term" value="F:metal ion binding"/>
    <property type="evidence" value="ECO:0007669"/>
    <property type="project" value="UniProtKB-KW"/>
</dbReference>
<dbReference type="InterPro" id="IPR018228">
    <property type="entry name" value="DNase_TatD-rel_CS"/>
</dbReference>
<feature type="binding site" evidence="4">
    <location>
        <position position="145"/>
    </location>
    <ligand>
        <name>a divalent metal cation</name>
        <dbReference type="ChEBI" id="CHEBI:60240"/>
        <label>2</label>
    </ligand>
</feature>
<sequence>MMDMHCHLDLYTNPQYVVKRCQDENLYVLSVTTTPKAWYGTSSLAKGCSRIRTALGLHPQLAHQRWQELELFDALLSQTRYVGEIGLDGGKEFKTHLEIQLKVFRHILRSSAKSGGKILSIHSRMSVNAVLDELSRVHDNLPILHWFSGTKQQLKRAIEMGCYFSVGPAMLSSKKGHELVQLMPIEKILIETDGPFGNFKTQALLPWDANIAITILADIWGMNISDAKNILKQNLFSLVSKHI</sequence>
<dbReference type="AlphaFoldDB" id="A0A1A7Q7A2"/>
<accession>A0A1A7Q7A2</accession>
<name>A0A1A7Q7A2_9PAST</name>